<keyword evidence="3" id="KW-1185">Reference proteome</keyword>
<dbReference type="GeneID" id="79895099"/>
<reference evidence="2 3" key="1">
    <citation type="submission" date="2022-03" db="EMBL/GenBank/DDBJ databases">
        <title>Streptomyces yunnanensis P86,complete genome.</title>
        <authorList>
            <person name="Chen S."/>
            <person name="Zhang Q."/>
        </authorList>
    </citation>
    <scope>NUCLEOTIDE SEQUENCE [LARGE SCALE GENOMIC DNA]</scope>
    <source>
        <strain evidence="2 3">P86</strain>
    </source>
</reference>
<keyword evidence="1" id="KW-0812">Transmembrane</keyword>
<protein>
    <submittedName>
        <fullName evidence="2">Uncharacterized protein</fullName>
    </submittedName>
</protein>
<gene>
    <name evidence="2" type="ORF">MOV08_41885</name>
</gene>
<keyword evidence="1" id="KW-0472">Membrane</keyword>
<feature type="transmembrane region" description="Helical" evidence="1">
    <location>
        <begin position="27"/>
        <end position="52"/>
    </location>
</feature>
<dbReference type="Proteomes" id="UP001218629">
    <property type="component" value="Chromosome"/>
</dbReference>
<dbReference type="EMBL" id="CP095749">
    <property type="protein sequence ID" value="WEB45203.1"/>
    <property type="molecule type" value="Genomic_DNA"/>
</dbReference>
<evidence type="ECO:0000313" key="2">
    <source>
        <dbReference type="EMBL" id="WEB45203.1"/>
    </source>
</evidence>
<evidence type="ECO:0000256" key="1">
    <source>
        <dbReference type="SAM" id="Phobius"/>
    </source>
</evidence>
<evidence type="ECO:0000313" key="3">
    <source>
        <dbReference type="Proteomes" id="UP001218629"/>
    </source>
</evidence>
<proteinExistence type="predicted"/>
<dbReference type="RefSeq" id="WP_205360551.1">
    <property type="nucleotide sequence ID" value="NZ_CP095749.1"/>
</dbReference>
<keyword evidence="1" id="KW-1133">Transmembrane helix</keyword>
<name>A0ABY8AJK1_9ACTN</name>
<accession>A0ABY8AJK1</accession>
<sequence>MTEHADNRPAPVQPARDHRAAETAMKAVLLVAAIVGGLLLLFAAVMIGPYVLSS</sequence>
<organism evidence="2 3">
    <name type="scientific">Streptomyces yunnanensis</name>
    <dbReference type="NCBI Taxonomy" id="156453"/>
    <lineage>
        <taxon>Bacteria</taxon>
        <taxon>Bacillati</taxon>
        <taxon>Actinomycetota</taxon>
        <taxon>Actinomycetes</taxon>
        <taxon>Kitasatosporales</taxon>
        <taxon>Streptomycetaceae</taxon>
        <taxon>Streptomyces</taxon>
    </lineage>
</organism>